<dbReference type="EMBL" id="CAJHJT010000034">
    <property type="protein sequence ID" value="CAD7005425.1"/>
    <property type="molecule type" value="Genomic_DNA"/>
</dbReference>
<accession>A0A811V4W0</accession>
<name>A0A811V4W0_CERCA</name>
<reference evidence="1" key="1">
    <citation type="submission" date="2020-11" db="EMBL/GenBank/DDBJ databases">
        <authorList>
            <person name="Whitehead M."/>
        </authorList>
    </citation>
    <scope>NUCLEOTIDE SEQUENCE</scope>
    <source>
        <strain evidence="1">EGII</strain>
    </source>
</reference>
<comment type="caution">
    <text evidence="1">The sequence shown here is derived from an EMBL/GenBank/DDBJ whole genome shotgun (WGS) entry which is preliminary data.</text>
</comment>
<proteinExistence type="predicted"/>
<gene>
    <name evidence="1" type="ORF">CCAP1982_LOCUS13786</name>
</gene>
<dbReference type="Proteomes" id="UP000606786">
    <property type="component" value="Unassembled WGS sequence"/>
</dbReference>
<keyword evidence="2" id="KW-1185">Reference proteome</keyword>
<evidence type="ECO:0000313" key="2">
    <source>
        <dbReference type="Proteomes" id="UP000606786"/>
    </source>
</evidence>
<sequence length="102" mass="11546">MFLFFDSAPAPQQQRQLPSTYEDQSLFVRLSGAACRYIESVSGDQRTTSSTKTRVKRLKRVSVRVGASKTRGVRATKSYRSLNDQFPSIFFATKRAFAQLIC</sequence>
<evidence type="ECO:0000313" key="1">
    <source>
        <dbReference type="EMBL" id="CAD7005425.1"/>
    </source>
</evidence>
<dbReference type="AlphaFoldDB" id="A0A811V4W0"/>
<organism evidence="1 2">
    <name type="scientific">Ceratitis capitata</name>
    <name type="common">Mediterranean fruit fly</name>
    <name type="synonym">Tephritis capitata</name>
    <dbReference type="NCBI Taxonomy" id="7213"/>
    <lineage>
        <taxon>Eukaryota</taxon>
        <taxon>Metazoa</taxon>
        <taxon>Ecdysozoa</taxon>
        <taxon>Arthropoda</taxon>
        <taxon>Hexapoda</taxon>
        <taxon>Insecta</taxon>
        <taxon>Pterygota</taxon>
        <taxon>Neoptera</taxon>
        <taxon>Endopterygota</taxon>
        <taxon>Diptera</taxon>
        <taxon>Brachycera</taxon>
        <taxon>Muscomorpha</taxon>
        <taxon>Tephritoidea</taxon>
        <taxon>Tephritidae</taxon>
        <taxon>Ceratitis</taxon>
        <taxon>Ceratitis</taxon>
    </lineage>
</organism>
<protein>
    <submittedName>
        <fullName evidence="1">(Mediterranean fruit fly) hypothetical protein</fullName>
    </submittedName>
</protein>